<evidence type="ECO:0000256" key="5">
    <source>
        <dbReference type="SAM" id="Phobius"/>
    </source>
</evidence>
<keyword evidence="2 5" id="KW-0812">Transmembrane</keyword>
<keyword evidence="7" id="KW-1185">Reference proteome</keyword>
<dbReference type="Pfam" id="PF04750">
    <property type="entry name" value="Far-17a_AIG1"/>
    <property type="match status" value="1"/>
</dbReference>
<keyword evidence="4 5" id="KW-0472">Membrane</keyword>
<dbReference type="AlphaFoldDB" id="A0A1R2B5W2"/>
<dbReference type="GO" id="GO:0016020">
    <property type="term" value="C:membrane"/>
    <property type="evidence" value="ECO:0007669"/>
    <property type="project" value="InterPro"/>
</dbReference>
<protein>
    <submittedName>
        <fullName evidence="6">Uncharacterized protein</fullName>
    </submittedName>
</protein>
<evidence type="ECO:0000256" key="2">
    <source>
        <dbReference type="ARBA" id="ARBA00022692"/>
    </source>
</evidence>
<dbReference type="GO" id="GO:0012505">
    <property type="term" value="C:endomembrane system"/>
    <property type="evidence" value="ECO:0007669"/>
    <property type="project" value="UniProtKB-SubCell"/>
</dbReference>
<reference evidence="6 7" key="1">
    <citation type="submission" date="2016-11" db="EMBL/GenBank/DDBJ databases">
        <title>The macronuclear genome of Stentor coeruleus: a giant cell with tiny introns.</title>
        <authorList>
            <person name="Slabodnick M."/>
            <person name="Ruby J.G."/>
            <person name="Reiff S.B."/>
            <person name="Swart E.C."/>
            <person name="Gosai S."/>
            <person name="Prabakaran S."/>
            <person name="Witkowska E."/>
            <person name="Larue G.E."/>
            <person name="Fisher S."/>
            <person name="Freeman R.M."/>
            <person name="Gunawardena J."/>
            <person name="Chu W."/>
            <person name="Stover N.A."/>
            <person name="Gregory B.D."/>
            <person name="Nowacki M."/>
            <person name="Derisi J."/>
            <person name="Roy S.W."/>
            <person name="Marshall W.F."/>
            <person name="Sood P."/>
        </authorList>
    </citation>
    <scope>NUCLEOTIDE SEQUENCE [LARGE SCALE GENOMIC DNA]</scope>
    <source>
        <strain evidence="6">WM001</strain>
    </source>
</reference>
<dbReference type="InterPro" id="IPR006838">
    <property type="entry name" value="ADTRP_AIG1"/>
</dbReference>
<organism evidence="6 7">
    <name type="scientific">Stentor coeruleus</name>
    <dbReference type="NCBI Taxonomy" id="5963"/>
    <lineage>
        <taxon>Eukaryota</taxon>
        <taxon>Sar</taxon>
        <taxon>Alveolata</taxon>
        <taxon>Ciliophora</taxon>
        <taxon>Postciliodesmatophora</taxon>
        <taxon>Heterotrichea</taxon>
        <taxon>Heterotrichida</taxon>
        <taxon>Stentoridae</taxon>
        <taxon>Stentor</taxon>
    </lineage>
</organism>
<feature type="transmembrane region" description="Helical" evidence="5">
    <location>
        <begin position="173"/>
        <end position="196"/>
    </location>
</feature>
<name>A0A1R2B5W2_9CILI</name>
<dbReference type="EMBL" id="MPUH01000922">
    <property type="protein sequence ID" value="OMJ72184.1"/>
    <property type="molecule type" value="Genomic_DNA"/>
</dbReference>
<evidence type="ECO:0000256" key="1">
    <source>
        <dbReference type="ARBA" id="ARBA00004127"/>
    </source>
</evidence>
<comment type="subcellular location">
    <subcellularLocation>
        <location evidence="1">Endomembrane system</location>
        <topology evidence="1">Multi-pass membrane protein</topology>
    </subcellularLocation>
</comment>
<proteinExistence type="predicted"/>
<sequence>MTRVFIELSIFLLVWSYEILYNCSNKGLYYFVWKFSTLTWITFNLTILYFICCIIGIRRSLKSFLFLASYSLTCVVVLAYWILYSIKPSLVDKFAYESYNLDFLINLFIHGGNLVILTFHSFSVDDYRELPLKALVCGDTFFISTYLLVQKISRLITGMSVYGFLEEMNTLQLIVFNAALYFIAVAIKIIAAQILVKKTKGQ</sequence>
<keyword evidence="3 5" id="KW-1133">Transmembrane helix</keyword>
<evidence type="ECO:0000313" key="6">
    <source>
        <dbReference type="EMBL" id="OMJ72184.1"/>
    </source>
</evidence>
<dbReference type="Proteomes" id="UP000187209">
    <property type="component" value="Unassembled WGS sequence"/>
</dbReference>
<gene>
    <name evidence="6" type="ORF">SteCoe_29416</name>
</gene>
<feature type="transmembrane region" description="Helical" evidence="5">
    <location>
        <begin position="40"/>
        <end position="57"/>
    </location>
</feature>
<evidence type="ECO:0000256" key="3">
    <source>
        <dbReference type="ARBA" id="ARBA00022989"/>
    </source>
</evidence>
<comment type="caution">
    <text evidence="6">The sequence shown here is derived from an EMBL/GenBank/DDBJ whole genome shotgun (WGS) entry which is preliminary data.</text>
</comment>
<feature type="transmembrane region" description="Helical" evidence="5">
    <location>
        <begin position="64"/>
        <end position="83"/>
    </location>
</feature>
<evidence type="ECO:0000256" key="4">
    <source>
        <dbReference type="ARBA" id="ARBA00023136"/>
    </source>
</evidence>
<accession>A0A1R2B5W2</accession>
<feature type="transmembrane region" description="Helical" evidence="5">
    <location>
        <begin position="134"/>
        <end position="153"/>
    </location>
</feature>
<feature type="transmembrane region" description="Helical" evidence="5">
    <location>
        <begin position="103"/>
        <end position="122"/>
    </location>
</feature>
<evidence type="ECO:0000313" key="7">
    <source>
        <dbReference type="Proteomes" id="UP000187209"/>
    </source>
</evidence>